<reference evidence="1" key="1">
    <citation type="submission" date="2020-05" db="EMBL/GenBank/DDBJ databases">
        <authorList>
            <person name="Chiriac C."/>
            <person name="Salcher M."/>
            <person name="Ghai R."/>
            <person name="Kavagutti S V."/>
        </authorList>
    </citation>
    <scope>NUCLEOTIDE SEQUENCE</scope>
</reference>
<dbReference type="EMBL" id="CAESAO010000010">
    <property type="protein sequence ID" value="CAB4336429.1"/>
    <property type="molecule type" value="Genomic_DNA"/>
</dbReference>
<name>A0A6J5Z7E8_9ZZZZ</name>
<sequence>MRWAFAVLVVCVVASFATAIYIVLGNRDPVPNEISACVKRAGLAQARSQDALSAVRADIAAGPLKITRRWDWGKTRGVLFEGPGKSYAMLALWNSDSASLAASDAGQKVFNAPGTLPLVSVEVPDNGVLLSCAQRADR</sequence>
<organism evidence="1">
    <name type="scientific">freshwater metagenome</name>
    <dbReference type="NCBI Taxonomy" id="449393"/>
    <lineage>
        <taxon>unclassified sequences</taxon>
        <taxon>metagenomes</taxon>
        <taxon>ecological metagenomes</taxon>
    </lineage>
</organism>
<protein>
    <submittedName>
        <fullName evidence="1">Unannotated protein</fullName>
    </submittedName>
</protein>
<evidence type="ECO:0000313" key="1">
    <source>
        <dbReference type="EMBL" id="CAB4336429.1"/>
    </source>
</evidence>
<dbReference type="AlphaFoldDB" id="A0A6J5Z7E8"/>
<gene>
    <name evidence="1" type="ORF">UFOPK3522_00219</name>
</gene>
<accession>A0A6J5Z7E8</accession>
<proteinExistence type="predicted"/>